<sequence>MIKLNVVARIAADKNSFPDLIFALHELNKQGITQVHILFIGSIYSMAVYENIIEEATRLHVLPNIAFTKRSIPISELSEEVQQGYFINFTIGNFVGYSALESIKNGYKTILYNADPSLEGESSGLINSCANLNELIGLIKKIDNNKTAVDAEIMEANQKMINRFCLDLSEKDNLLSMMLPGQRI</sequence>
<evidence type="ECO:0000313" key="2">
    <source>
        <dbReference type="Proteomes" id="UP001247620"/>
    </source>
</evidence>
<proteinExistence type="predicted"/>
<reference evidence="1 2" key="1">
    <citation type="submission" date="2023-07" db="EMBL/GenBank/DDBJ databases">
        <title>Sorghum-associated microbial communities from plants grown in Nebraska, USA.</title>
        <authorList>
            <person name="Schachtman D."/>
        </authorList>
    </citation>
    <scope>NUCLEOTIDE SEQUENCE [LARGE SCALE GENOMIC DNA]</scope>
    <source>
        <strain evidence="1 2">3262</strain>
    </source>
</reference>
<accession>A0ABU1T4Z4</accession>
<evidence type="ECO:0008006" key="3">
    <source>
        <dbReference type="Google" id="ProtNLM"/>
    </source>
</evidence>
<protein>
    <recommendedName>
        <fullName evidence="3">Glycosyl transferases group 1</fullName>
    </recommendedName>
</protein>
<keyword evidence="2" id="KW-1185">Reference proteome</keyword>
<evidence type="ECO:0000313" key="1">
    <source>
        <dbReference type="EMBL" id="MDR6940424.1"/>
    </source>
</evidence>
<dbReference type="EMBL" id="JAVDUU010000001">
    <property type="protein sequence ID" value="MDR6940424.1"/>
    <property type="molecule type" value="Genomic_DNA"/>
</dbReference>
<name>A0ABU1T4Z4_9SPHI</name>
<organism evidence="1 2">
    <name type="scientific">Mucilaginibacter pocheonensis</name>
    <dbReference type="NCBI Taxonomy" id="398050"/>
    <lineage>
        <taxon>Bacteria</taxon>
        <taxon>Pseudomonadati</taxon>
        <taxon>Bacteroidota</taxon>
        <taxon>Sphingobacteriia</taxon>
        <taxon>Sphingobacteriales</taxon>
        <taxon>Sphingobacteriaceae</taxon>
        <taxon>Mucilaginibacter</taxon>
    </lineage>
</organism>
<dbReference type="RefSeq" id="WP_310091064.1">
    <property type="nucleotide sequence ID" value="NZ_JAVDUU010000001.1"/>
</dbReference>
<gene>
    <name evidence="1" type="ORF">J2W55_000252</name>
</gene>
<comment type="caution">
    <text evidence="1">The sequence shown here is derived from an EMBL/GenBank/DDBJ whole genome shotgun (WGS) entry which is preliminary data.</text>
</comment>
<dbReference type="Proteomes" id="UP001247620">
    <property type="component" value="Unassembled WGS sequence"/>
</dbReference>